<dbReference type="AlphaFoldDB" id="A0A9K3HRX1"/>
<dbReference type="Proteomes" id="UP000215914">
    <property type="component" value="Unassembled WGS sequence"/>
</dbReference>
<reference evidence="1" key="2">
    <citation type="submission" date="2020-06" db="EMBL/GenBank/DDBJ databases">
        <title>Helianthus annuus Genome sequencing and assembly Release 2.</title>
        <authorList>
            <person name="Gouzy J."/>
            <person name="Langlade N."/>
            <person name="Munos S."/>
        </authorList>
    </citation>
    <scope>NUCLEOTIDE SEQUENCE</scope>
    <source>
        <tissue evidence="1">Leaves</tissue>
    </source>
</reference>
<name>A0A9K3HRX1_HELAN</name>
<evidence type="ECO:0000313" key="2">
    <source>
        <dbReference type="Proteomes" id="UP000215914"/>
    </source>
</evidence>
<accession>A0A9K3HRX1</accession>
<dbReference type="Gramene" id="mRNA:HanXRQr2_Chr11g0504761">
    <property type="protein sequence ID" value="mRNA:HanXRQr2_Chr11g0504761"/>
    <property type="gene ID" value="HanXRQr2_Chr11g0504761"/>
</dbReference>
<evidence type="ECO:0000313" key="1">
    <source>
        <dbReference type="EMBL" id="KAF5783166.1"/>
    </source>
</evidence>
<sequence length="43" mass="4921">MEINTDELFLYSTTNIEEILGKAQALSPCALKIDSIKTIRSYW</sequence>
<comment type="caution">
    <text evidence="1">The sequence shown here is derived from an EMBL/GenBank/DDBJ whole genome shotgun (WGS) entry which is preliminary data.</text>
</comment>
<proteinExistence type="predicted"/>
<gene>
    <name evidence="1" type="ORF">HanXRQr2_Chr11g0504761</name>
</gene>
<keyword evidence="2" id="KW-1185">Reference proteome</keyword>
<reference evidence="1" key="1">
    <citation type="journal article" date="2017" name="Nature">
        <title>The sunflower genome provides insights into oil metabolism, flowering and Asterid evolution.</title>
        <authorList>
            <person name="Badouin H."/>
            <person name="Gouzy J."/>
            <person name="Grassa C.J."/>
            <person name="Murat F."/>
            <person name="Staton S.E."/>
            <person name="Cottret L."/>
            <person name="Lelandais-Briere C."/>
            <person name="Owens G.L."/>
            <person name="Carrere S."/>
            <person name="Mayjonade B."/>
            <person name="Legrand L."/>
            <person name="Gill N."/>
            <person name="Kane N.C."/>
            <person name="Bowers J.E."/>
            <person name="Hubner S."/>
            <person name="Bellec A."/>
            <person name="Berard A."/>
            <person name="Berges H."/>
            <person name="Blanchet N."/>
            <person name="Boniface M.C."/>
            <person name="Brunel D."/>
            <person name="Catrice O."/>
            <person name="Chaidir N."/>
            <person name="Claudel C."/>
            <person name="Donnadieu C."/>
            <person name="Faraut T."/>
            <person name="Fievet G."/>
            <person name="Helmstetter N."/>
            <person name="King M."/>
            <person name="Knapp S.J."/>
            <person name="Lai Z."/>
            <person name="Le Paslier M.C."/>
            <person name="Lippi Y."/>
            <person name="Lorenzon L."/>
            <person name="Mandel J.R."/>
            <person name="Marage G."/>
            <person name="Marchand G."/>
            <person name="Marquand E."/>
            <person name="Bret-Mestries E."/>
            <person name="Morien E."/>
            <person name="Nambeesan S."/>
            <person name="Nguyen T."/>
            <person name="Pegot-Espagnet P."/>
            <person name="Pouilly N."/>
            <person name="Raftis F."/>
            <person name="Sallet E."/>
            <person name="Schiex T."/>
            <person name="Thomas J."/>
            <person name="Vandecasteele C."/>
            <person name="Vares D."/>
            <person name="Vear F."/>
            <person name="Vautrin S."/>
            <person name="Crespi M."/>
            <person name="Mangin B."/>
            <person name="Burke J.M."/>
            <person name="Salse J."/>
            <person name="Munos S."/>
            <person name="Vincourt P."/>
            <person name="Rieseberg L.H."/>
            <person name="Langlade N.B."/>
        </authorList>
    </citation>
    <scope>NUCLEOTIDE SEQUENCE</scope>
    <source>
        <tissue evidence="1">Leaves</tissue>
    </source>
</reference>
<organism evidence="1 2">
    <name type="scientific">Helianthus annuus</name>
    <name type="common">Common sunflower</name>
    <dbReference type="NCBI Taxonomy" id="4232"/>
    <lineage>
        <taxon>Eukaryota</taxon>
        <taxon>Viridiplantae</taxon>
        <taxon>Streptophyta</taxon>
        <taxon>Embryophyta</taxon>
        <taxon>Tracheophyta</taxon>
        <taxon>Spermatophyta</taxon>
        <taxon>Magnoliopsida</taxon>
        <taxon>eudicotyledons</taxon>
        <taxon>Gunneridae</taxon>
        <taxon>Pentapetalae</taxon>
        <taxon>asterids</taxon>
        <taxon>campanulids</taxon>
        <taxon>Asterales</taxon>
        <taxon>Asteraceae</taxon>
        <taxon>Asteroideae</taxon>
        <taxon>Heliantheae alliance</taxon>
        <taxon>Heliantheae</taxon>
        <taxon>Helianthus</taxon>
    </lineage>
</organism>
<protein>
    <submittedName>
        <fullName evidence="1">Uncharacterized protein</fullName>
    </submittedName>
</protein>
<dbReference type="EMBL" id="MNCJ02000326">
    <property type="protein sequence ID" value="KAF5783166.1"/>
    <property type="molecule type" value="Genomic_DNA"/>
</dbReference>